<dbReference type="SUPFAM" id="SSF161098">
    <property type="entry name" value="MetI-like"/>
    <property type="match status" value="1"/>
</dbReference>
<protein>
    <submittedName>
        <fullName evidence="10">Spermidine/putrescine transport system permease protein</fullName>
    </submittedName>
</protein>
<evidence type="ECO:0000256" key="5">
    <source>
        <dbReference type="ARBA" id="ARBA00022692"/>
    </source>
</evidence>
<keyword evidence="5 8" id="KW-0812">Transmembrane</keyword>
<evidence type="ECO:0000256" key="6">
    <source>
        <dbReference type="ARBA" id="ARBA00022989"/>
    </source>
</evidence>
<evidence type="ECO:0000256" key="3">
    <source>
        <dbReference type="ARBA" id="ARBA00022475"/>
    </source>
</evidence>
<dbReference type="RefSeq" id="WP_209661458.1">
    <property type="nucleotide sequence ID" value="NZ_JAGGLI010000028.1"/>
</dbReference>
<evidence type="ECO:0000256" key="2">
    <source>
        <dbReference type="ARBA" id="ARBA00022448"/>
    </source>
</evidence>
<dbReference type="CDD" id="cd06261">
    <property type="entry name" value="TM_PBP2"/>
    <property type="match status" value="1"/>
</dbReference>
<dbReference type="EMBL" id="JAGGLI010000028">
    <property type="protein sequence ID" value="MBP2028405.1"/>
    <property type="molecule type" value="Genomic_DNA"/>
</dbReference>
<keyword evidence="4" id="KW-0997">Cell inner membrane</keyword>
<keyword evidence="11" id="KW-1185">Reference proteome</keyword>
<dbReference type="Proteomes" id="UP001314903">
    <property type="component" value="Unassembled WGS sequence"/>
</dbReference>
<dbReference type="InterPro" id="IPR000515">
    <property type="entry name" value="MetI-like"/>
</dbReference>
<name>A0ABS4KKU7_9FIRM</name>
<feature type="transmembrane region" description="Helical" evidence="8">
    <location>
        <begin position="134"/>
        <end position="156"/>
    </location>
</feature>
<dbReference type="InterPro" id="IPR035906">
    <property type="entry name" value="MetI-like_sf"/>
</dbReference>
<feature type="transmembrane region" description="Helical" evidence="8">
    <location>
        <begin position="6"/>
        <end position="29"/>
    </location>
</feature>
<feature type="transmembrane region" description="Helical" evidence="8">
    <location>
        <begin position="58"/>
        <end position="81"/>
    </location>
</feature>
<comment type="subcellular location">
    <subcellularLocation>
        <location evidence="1">Cell inner membrane</location>
        <topology evidence="1">Multi-pass membrane protein</topology>
    </subcellularLocation>
    <subcellularLocation>
        <location evidence="8">Cell membrane</location>
        <topology evidence="8">Multi-pass membrane protein</topology>
    </subcellularLocation>
</comment>
<feature type="transmembrane region" description="Helical" evidence="8">
    <location>
        <begin position="101"/>
        <end position="122"/>
    </location>
</feature>
<feature type="domain" description="ABC transmembrane type-1" evidence="9">
    <location>
        <begin position="62"/>
        <end position="258"/>
    </location>
</feature>
<accession>A0ABS4KKU7</accession>
<feature type="transmembrane region" description="Helical" evidence="8">
    <location>
        <begin position="230"/>
        <end position="254"/>
    </location>
</feature>
<dbReference type="Pfam" id="PF00528">
    <property type="entry name" value="BPD_transp_1"/>
    <property type="match status" value="1"/>
</dbReference>
<reference evidence="10 11" key="1">
    <citation type="submission" date="2021-03" db="EMBL/GenBank/DDBJ databases">
        <title>Genomic Encyclopedia of Type Strains, Phase IV (KMG-IV): sequencing the most valuable type-strain genomes for metagenomic binning, comparative biology and taxonomic classification.</title>
        <authorList>
            <person name="Goeker M."/>
        </authorList>
    </citation>
    <scope>NUCLEOTIDE SEQUENCE [LARGE SCALE GENOMIC DNA]</scope>
    <source>
        <strain evidence="10 11">DSM 27512</strain>
    </source>
</reference>
<comment type="similarity">
    <text evidence="8">Belongs to the binding-protein-dependent transport system permease family.</text>
</comment>
<evidence type="ECO:0000313" key="11">
    <source>
        <dbReference type="Proteomes" id="UP001314903"/>
    </source>
</evidence>
<evidence type="ECO:0000259" key="9">
    <source>
        <dbReference type="PROSITE" id="PS50928"/>
    </source>
</evidence>
<comment type="caution">
    <text evidence="10">The sequence shown here is derived from an EMBL/GenBank/DDBJ whole genome shotgun (WGS) entry which is preliminary data.</text>
</comment>
<evidence type="ECO:0000256" key="4">
    <source>
        <dbReference type="ARBA" id="ARBA00022519"/>
    </source>
</evidence>
<dbReference type="Gene3D" id="1.10.3720.10">
    <property type="entry name" value="MetI-like"/>
    <property type="match status" value="1"/>
</dbReference>
<dbReference type="PANTHER" id="PTHR43357:SF4">
    <property type="entry name" value="INNER MEMBRANE ABC TRANSPORTER PERMEASE PROTEIN YDCV"/>
    <property type="match status" value="1"/>
</dbReference>
<feature type="transmembrane region" description="Helical" evidence="8">
    <location>
        <begin position="176"/>
        <end position="196"/>
    </location>
</feature>
<keyword evidence="7 8" id="KW-0472">Membrane</keyword>
<keyword evidence="6 8" id="KW-1133">Transmembrane helix</keyword>
<evidence type="ECO:0000256" key="8">
    <source>
        <dbReference type="RuleBase" id="RU363032"/>
    </source>
</evidence>
<evidence type="ECO:0000256" key="1">
    <source>
        <dbReference type="ARBA" id="ARBA00004429"/>
    </source>
</evidence>
<evidence type="ECO:0000313" key="10">
    <source>
        <dbReference type="EMBL" id="MBP2028405.1"/>
    </source>
</evidence>
<organism evidence="10 11">
    <name type="scientific">Acetoanaerobium pronyense</name>
    <dbReference type="NCBI Taxonomy" id="1482736"/>
    <lineage>
        <taxon>Bacteria</taxon>
        <taxon>Bacillati</taxon>
        <taxon>Bacillota</taxon>
        <taxon>Clostridia</taxon>
        <taxon>Peptostreptococcales</taxon>
        <taxon>Filifactoraceae</taxon>
        <taxon>Acetoanaerobium</taxon>
    </lineage>
</organism>
<feature type="transmembrane region" description="Helical" evidence="8">
    <location>
        <begin position="203"/>
        <end position="224"/>
    </location>
</feature>
<evidence type="ECO:0000256" key="7">
    <source>
        <dbReference type="ARBA" id="ARBA00023136"/>
    </source>
</evidence>
<sequence>MKKIFYEVAFAILMIVLIIPLIFIFIWAFTKSWPYPQILPSEFTLRGISQILDPKNNILPVLLFSVRLSALVAFISILISIPAGKALAIYSFPGKNLFHMLVMSPFIIPAVSVAMGVHILMIKAGIANTVTGVILIHLATTVPYSIRIFIEIYNLIGDSYEIQGRVLGANPFQTFAYVTLPVLGEAISSAFSITFIVSFSHYFLTFIIGGGRVLTFPILMFPFIQSGDRTIGSVYSFAFILTGTLVIAIFDRVLSFRYKHLRKT</sequence>
<proteinExistence type="inferred from homology"/>
<keyword evidence="2 8" id="KW-0813">Transport</keyword>
<dbReference type="PROSITE" id="PS50928">
    <property type="entry name" value="ABC_TM1"/>
    <property type="match status" value="1"/>
</dbReference>
<dbReference type="PANTHER" id="PTHR43357">
    <property type="entry name" value="INNER MEMBRANE ABC TRANSPORTER PERMEASE PROTEIN YDCV"/>
    <property type="match status" value="1"/>
</dbReference>
<keyword evidence="3" id="KW-1003">Cell membrane</keyword>
<gene>
    <name evidence="10" type="ORF">J2Z35_002206</name>
</gene>